<dbReference type="PANTHER" id="PTHR47330">
    <property type="entry name" value="POLY(U)-BINDING-SPLICING FACTOR PUF60-B-RELATED"/>
    <property type="match status" value="1"/>
</dbReference>
<comment type="subcellular location">
    <subcellularLocation>
        <location evidence="1">Nucleus</location>
    </subcellularLocation>
</comment>
<dbReference type="EMBL" id="SJOL01009319">
    <property type="protein sequence ID" value="TGZ58215.1"/>
    <property type="molecule type" value="Genomic_DNA"/>
</dbReference>
<keyword evidence="5" id="KW-0539">Nucleus</keyword>
<dbReference type="InterPro" id="IPR000504">
    <property type="entry name" value="RRM_dom"/>
</dbReference>
<dbReference type="EMBL" id="SJOL01009319">
    <property type="protein sequence ID" value="TGZ58216.1"/>
    <property type="molecule type" value="Genomic_DNA"/>
</dbReference>
<reference evidence="9 10" key="1">
    <citation type="journal article" date="2019" name="BMC Genomics">
        <title>New insights from Opisthorchis felineus genome: update on genomics of the epidemiologically important liver flukes.</title>
        <authorList>
            <person name="Ershov N.I."/>
            <person name="Mordvinov V.A."/>
            <person name="Prokhortchouk E.B."/>
            <person name="Pakharukova M.Y."/>
            <person name="Gunbin K.V."/>
            <person name="Ustyantsev K."/>
            <person name="Genaev M.A."/>
            <person name="Blinov A.G."/>
            <person name="Mazur A."/>
            <person name="Boulygina E."/>
            <person name="Tsygankova S."/>
            <person name="Khrameeva E."/>
            <person name="Chekanov N."/>
            <person name="Fan G."/>
            <person name="Xiao A."/>
            <person name="Zhang H."/>
            <person name="Xu X."/>
            <person name="Yang H."/>
            <person name="Solovyev V."/>
            <person name="Lee S.M."/>
            <person name="Liu X."/>
            <person name="Afonnikov D.A."/>
            <person name="Skryabin K.G."/>
        </authorList>
    </citation>
    <scope>NUCLEOTIDE SEQUENCE [LARGE SCALE GENOMIC DNA]</scope>
    <source>
        <strain evidence="9">AK-0245</strain>
        <tissue evidence="9">Whole organism</tissue>
    </source>
</reference>
<dbReference type="SUPFAM" id="SSF54928">
    <property type="entry name" value="RNA-binding domain, RBD"/>
    <property type="match status" value="2"/>
</dbReference>
<dbReference type="Gene3D" id="3.30.70.330">
    <property type="match status" value="3"/>
</dbReference>
<evidence type="ECO:0000256" key="7">
    <source>
        <dbReference type="SAM" id="MobiDB-lite"/>
    </source>
</evidence>
<comment type="caution">
    <text evidence="9">The sequence shown here is derived from an EMBL/GenBank/DDBJ whole genome shotgun (WGS) entry which is preliminary data.</text>
</comment>
<evidence type="ECO:0000313" key="9">
    <source>
        <dbReference type="EMBL" id="TGZ58216.1"/>
    </source>
</evidence>
<evidence type="ECO:0000313" key="10">
    <source>
        <dbReference type="Proteomes" id="UP000308267"/>
    </source>
</evidence>
<dbReference type="InterPro" id="IPR035979">
    <property type="entry name" value="RBD_domain_sf"/>
</dbReference>
<dbReference type="InterPro" id="IPR051974">
    <property type="entry name" value="PUF60_regulator"/>
</dbReference>
<evidence type="ECO:0000256" key="2">
    <source>
        <dbReference type="ARBA" id="ARBA00022664"/>
    </source>
</evidence>
<accession>A0A4S2L7H8</accession>
<keyword evidence="3 6" id="KW-0694">RNA-binding</keyword>
<dbReference type="CDD" id="cd12370">
    <property type="entry name" value="RRM1_PUF60"/>
    <property type="match status" value="1"/>
</dbReference>
<dbReference type="GO" id="GO:0000381">
    <property type="term" value="P:regulation of alternative mRNA splicing, via spliceosome"/>
    <property type="evidence" value="ECO:0007669"/>
    <property type="project" value="TreeGrafter"/>
</dbReference>
<dbReference type="PROSITE" id="PS50102">
    <property type="entry name" value="RRM"/>
    <property type="match status" value="3"/>
</dbReference>
<dbReference type="GO" id="GO:0000380">
    <property type="term" value="P:alternative mRNA splicing, via spliceosome"/>
    <property type="evidence" value="ECO:0007669"/>
    <property type="project" value="TreeGrafter"/>
</dbReference>
<feature type="domain" description="RRM" evidence="8">
    <location>
        <begin position="189"/>
        <end position="268"/>
    </location>
</feature>
<evidence type="ECO:0000256" key="6">
    <source>
        <dbReference type="PROSITE-ProRule" id="PRU00176"/>
    </source>
</evidence>
<keyword evidence="4" id="KW-0508">mRNA splicing</keyword>
<dbReference type="GO" id="GO:0071013">
    <property type="term" value="C:catalytic step 2 spliceosome"/>
    <property type="evidence" value="ECO:0007669"/>
    <property type="project" value="TreeGrafter"/>
</dbReference>
<evidence type="ECO:0000256" key="3">
    <source>
        <dbReference type="ARBA" id="ARBA00022884"/>
    </source>
</evidence>
<feature type="region of interest" description="Disordered" evidence="7">
    <location>
        <begin position="324"/>
        <end position="343"/>
    </location>
</feature>
<name>A0A4S2L7H8_OPIFE</name>
<dbReference type="OrthoDB" id="20943at2759"/>
<organism evidence="9 10">
    <name type="scientific">Opisthorchis felineus</name>
    <dbReference type="NCBI Taxonomy" id="147828"/>
    <lineage>
        <taxon>Eukaryota</taxon>
        <taxon>Metazoa</taxon>
        <taxon>Spiralia</taxon>
        <taxon>Lophotrochozoa</taxon>
        <taxon>Platyhelminthes</taxon>
        <taxon>Trematoda</taxon>
        <taxon>Digenea</taxon>
        <taxon>Opisthorchiida</taxon>
        <taxon>Opisthorchiata</taxon>
        <taxon>Opisthorchiidae</taxon>
        <taxon>Opisthorchis</taxon>
    </lineage>
</organism>
<dbReference type="InterPro" id="IPR003954">
    <property type="entry name" value="RRM_euk-type"/>
</dbReference>
<evidence type="ECO:0000256" key="1">
    <source>
        <dbReference type="ARBA" id="ARBA00004123"/>
    </source>
</evidence>
<dbReference type="Pfam" id="PF00076">
    <property type="entry name" value="RRM_1"/>
    <property type="match status" value="3"/>
</dbReference>
<dbReference type="SMART" id="SM00361">
    <property type="entry name" value="RRM_1"/>
    <property type="match status" value="3"/>
</dbReference>
<dbReference type="GO" id="GO:0071011">
    <property type="term" value="C:precatalytic spliceosome"/>
    <property type="evidence" value="ECO:0007669"/>
    <property type="project" value="TreeGrafter"/>
</dbReference>
<feature type="domain" description="RRM" evidence="8">
    <location>
        <begin position="424"/>
        <end position="502"/>
    </location>
</feature>
<dbReference type="Proteomes" id="UP000308267">
    <property type="component" value="Unassembled WGS sequence"/>
</dbReference>
<keyword evidence="2" id="KW-0507">mRNA processing</keyword>
<dbReference type="STRING" id="147828.A0A4S2L7H8"/>
<sequence>MVSLDRSAVGGLPVLTNFPLSAPSDTIVFGKNVRPQPFTLLPLNEDQKFAIDRAKKYALEQSIQNALNKQAAQLHQQDLNTLKRNQALILLSRIYVGSISFEVGEDELRRTFGPFGPIKSVALSWDATLQKHKGFAFVEFEVPEAASLALEQMNGHTLAGRTLKVGRPSNAPQTGNLESELRSDENTRCRVYVASVHPELTEADMQTVFEAFGKVEECLLYPDPKCPGRHRGFGYIYFHSEEEAIAAVTSMNGFDLAGLQLRVCRAITPRGSPLPFEAAAAAKSGNSSSATQASVSAVALAAASISAKVMSMSAEEAVSGTVVSDTTKSNNTGFSGPPLPVPNLPPPGVFVPTTLGAAPPDEQQQAAEEAGSVATTSMWEDDDAAIPTFPSELPLPPVAAESLNETEENSEDASAFLFEAPLSRVLLLENMVSAEEVDADLEGEVAEECSNFGHVLRVFVHIRSDVRIFVHFDRSDSAQAACESLNQRFFAGRVVHAKLYDEERFQLHEFDD</sequence>
<dbReference type="FunFam" id="3.30.70.330:FF:000382">
    <property type="entry name" value="G-patch domain-containing protein"/>
    <property type="match status" value="1"/>
</dbReference>
<dbReference type="PANTHER" id="PTHR47330:SF1">
    <property type="entry name" value="POLY(U)-BINDING-SPLICING FACTOR PUF60"/>
    <property type="match status" value="1"/>
</dbReference>
<feature type="domain" description="RRM" evidence="8">
    <location>
        <begin position="92"/>
        <end position="170"/>
    </location>
</feature>
<dbReference type="GO" id="GO:0003723">
    <property type="term" value="F:RNA binding"/>
    <property type="evidence" value="ECO:0007669"/>
    <property type="project" value="UniProtKB-UniRule"/>
</dbReference>
<dbReference type="GO" id="GO:0006376">
    <property type="term" value="P:mRNA splice site recognition"/>
    <property type="evidence" value="ECO:0007669"/>
    <property type="project" value="TreeGrafter"/>
</dbReference>
<dbReference type="AlphaFoldDB" id="A0A4S2L7H8"/>
<evidence type="ECO:0000259" key="8">
    <source>
        <dbReference type="PROSITE" id="PS50102"/>
    </source>
</evidence>
<dbReference type="InterPro" id="IPR034209">
    <property type="entry name" value="PUF60_RRM1"/>
</dbReference>
<dbReference type="InterPro" id="IPR012677">
    <property type="entry name" value="Nucleotide-bd_a/b_plait_sf"/>
</dbReference>
<protein>
    <recommendedName>
        <fullName evidence="8">RRM domain-containing protein</fullName>
    </recommendedName>
</protein>
<dbReference type="SMART" id="SM00360">
    <property type="entry name" value="RRM"/>
    <property type="match status" value="3"/>
</dbReference>
<feature type="compositionally biased region" description="Polar residues" evidence="7">
    <location>
        <begin position="324"/>
        <end position="334"/>
    </location>
</feature>
<evidence type="ECO:0000256" key="5">
    <source>
        <dbReference type="ARBA" id="ARBA00023242"/>
    </source>
</evidence>
<gene>
    <name evidence="9" type="ORF">CRM22_009710</name>
</gene>
<proteinExistence type="predicted"/>
<keyword evidence="10" id="KW-1185">Reference proteome</keyword>
<evidence type="ECO:0000256" key="4">
    <source>
        <dbReference type="ARBA" id="ARBA00023187"/>
    </source>
</evidence>